<dbReference type="HOGENOM" id="CLU_3042074_0_0_9"/>
<dbReference type="EMBL" id="ADLO01000052">
    <property type="protein sequence ID" value="KGF55922.1"/>
    <property type="molecule type" value="Genomic_DNA"/>
</dbReference>
<dbReference type="AlphaFoldDB" id="A0A096CMD1"/>
<name>A0A096CMD1_FLAPL</name>
<dbReference type="RefSeq" id="WP_155857041.1">
    <property type="nucleotide sequence ID" value="NZ_KN174162.1"/>
</dbReference>
<keyword evidence="2" id="KW-1185">Reference proteome</keyword>
<accession>A0A096CMD1</accession>
<organism evidence="1 2">
    <name type="scientific">Flavonifractor plautii 1_3_50AFAA</name>
    <dbReference type="NCBI Taxonomy" id="742738"/>
    <lineage>
        <taxon>Bacteria</taxon>
        <taxon>Bacillati</taxon>
        <taxon>Bacillota</taxon>
        <taxon>Clostridia</taxon>
        <taxon>Eubacteriales</taxon>
        <taxon>Oscillospiraceae</taxon>
        <taxon>Flavonifractor</taxon>
    </lineage>
</organism>
<gene>
    <name evidence="1" type="ORF">HMPREF9460_01389</name>
</gene>
<dbReference type="Proteomes" id="UP000029585">
    <property type="component" value="Unassembled WGS sequence"/>
</dbReference>
<reference evidence="1 2" key="1">
    <citation type="submission" date="2011-08" db="EMBL/GenBank/DDBJ databases">
        <title>The Genome Sequence of Clostridium orbiscindens 1_3_50AFAA.</title>
        <authorList>
            <consortium name="The Broad Institute Genome Sequencing Platform"/>
            <person name="Earl A."/>
            <person name="Ward D."/>
            <person name="Feldgarden M."/>
            <person name="Gevers D."/>
            <person name="Daigneault M."/>
            <person name="Strauss J."/>
            <person name="Allen-Vercoe E."/>
            <person name="Young S.K."/>
            <person name="Zeng Q."/>
            <person name="Gargeya S."/>
            <person name="Fitzgerald M."/>
            <person name="Haas B."/>
            <person name="Abouelleil A."/>
            <person name="Alvarado L."/>
            <person name="Arachchi H.M."/>
            <person name="Berlin A."/>
            <person name="Brown A."/>
            <person name="Chapman S.B."/>
            <person name="Chen Z."/>
            <person name="Dunbar C."/>
            <person name="Freedman E."/>
            <person name="Gearin G."/>
            <person name="Gellesch M."/>
            <person name="Goldberg J."/>
            <person name="Griggs A."/>
            <person name="Gujja S."/>
            <person name="Heiman D."/>
            <person name="Howarth C."/>
            <person name="Larson L."/>
            <person name="Lui A."/>
            <person name="MacDonald P.J.P."/>
            <person name="Montmayeur A."/>
            <person name="Murphy C."/>
            <person name="Neiman D."/>
            <person name="Pearson M."/>
            <person name="Priest M."/>
            <person name="Roberts A."/>
            <person name="Saif S."/>
            <person name="Shea T."/>
            <person name="Shenoy N."/>
            <person name="Sisk P."/>
            <person name="Stolte C."/>
            <person name="Sykes S."/>
            <person name="Wortman J."/>
            <person name="Nusbaum C."/>
            <person name="Birren B."/>
        </authorList>
    </citation>
    <scope>NUCLEOTIDE SEQUENCE [LARGE SCALE GENOMIC DNA]</scope>
    <source>
        <strain evidence="1 2">1_3_50AFAA</strain>
    </source>
</reference>
<sequence length="54" mass="6343">MTNYWEADFLLVCDGREHVWRELTPEAQARIHHEFGLGSTHGELFPDDFDHTSK</sequence>
<proteinExistence type="predicted"/>
<evidence type="ECO:0000313" key="2">
    <source>
        <dbReference type="Proteomes" id="UP000029585"/>
    </source>
</evidence>
<dbReference type="PATRIC" id="fig|742738.3.peg.1434"/>
<comment type="caution">
    <text evidence="1">The sequence shown here is derived from an EMBL/GenBank/DDBJ whole genome shotgun (WGS) entry which is preliminary data.</text>
</comment>
<protein>
    <submittedName>
        <fullName evidence="1">Uncharacterized protein</fullName>
    </submittedName>
</protein>
<evidence type="ECO:0000313" key="1">
    <source>
        <dbReference type="EMBL" id="KGF55922.1"/>
    </source>
</evidence>